<keyword evidence="1" id="KW-1133">Transmembrane helix</keyword>
<feature type="transmembrane region" description="Helical" evidence="1">
    <location>
        <begin position="99"/>
        <end position="116"/>
    </location>
</feature>
<name>A0ABW6Z5T6_9ACTN</name>
<reference evidence="3 4" key="1">
    <citation type="submission" date="2024-10" db="EMBL/GenBank/DDBJ databases">
        <title>The Natural Products Discovery Center: Release of the First 8490 Sequenced Strains for Exploring Actinobacteria Biosynthetic Diversity.</title>
        <authorList>
            <person name="Kalkreuter E."/>
            <person name="Kautsar S.A."/>
            <person name="Yang D."/>
            <person name="Bader C.D."/>
            <person name="Teijaro C.N."/>
            <person name="Fluegel L."/>
            <person name="Davis C.M."/>
            <person name="Simpson J.R."/>
            <person name="Lauterbach L."/>
            <person name="Steele A.D."/>
            <person name="Gui C."/>
            <person name="Meng S."/>
            <person name="Li G."/>
            <person name="Viehrig K."/>
            <person name="Ye F."/>
            <person name="Su P."/>
            <person name="Kiefer A.F."/>
            <person name="Nichols A."/>
            <person name="Cepeda A.J."/>
            <person name="Yan W."/>
            <person name="Fan B."/>
            <person name="Jiang Y."/>
            <person name="Adhikari A."/>
            <person name="Zheng C.-J."/>
            <person name="Schuster L."/>
            <person name="Cowan T.M."/>
            <person name="Smanski M.J."/>
            <person name="Chevrette M.G."/>
            <person name="De Carvalho L.P.S."/>
            <person name="Shen B."/>
        </authorList>
    </citation>
    <scope>NUCLEOTIDE SEQUENCE [LARGE SCALE GENOMIC DNA]</scope>
    <source>
        <strain evidence="3 4">NPDC013366</strain>
    </source>
</reference>
<dbReference type="RefSeq" id="WP_157855653.1">
    <property type="nucleotide sequence ID" value="NZ_JBFACJ010000042.1"/>
</dbReference>
<feature type="transmembrane region" description="Helical" evidence="1">
    <location>
        <begin position="6"/>
        <end position="30"/>
    </location>
</feature>
<accession>A0ABW6Z5T6</accession>
<evidence type="ECO:0000313" key="3">
    <source>
        <dbReference type="EMBL" id="MFF9886504.1"/>
    </source>
</evidence>
<dbReference type="EMBL" id="JBICBM010000020">
    <property type="protein sequence ID" value="MFF9886504.1"/>
    <property type="molecule type" value="Genomic_DNA"/>
</dbReference>
<organism evidence="3 4">
    <name type="scientific">Streptomyces eurythermus</name>
    <dbReference type="NCBI Taxonomy" id="42237"/>
    <lineage>
        <taxon>Bacteria</taxon>
        <taxon>Bacillati</taxon>
        <taxon>Actinomycetota</taxon>
        <taxon>Actinomycetes</taxon>
        <taxon>Kitasatosporales</taxon>
        <taxon>Streptomycetaceae</taxon>
        <taxon>Streptomyces</taxon>
    </lineage>
</organism>
<dbReference type="PANTHER" id="PTHR36834:SF1">
    <property type="entry name" value="INTEGRAL MEMBRANE PROTEIN"/>
    <property type="match status" value="1"/>
</dbReference>
<keyword evidence="1" id="KW-0812">Transmembrane</keyword>
<dbReference type="PANTHER" id="PTHR36834">
    <property type="entry name" value="MEMBRANE PROTEIN-RELATED"/>
    <property type="match status" value="1"/>
</dbReference>
<evidence type="ECO:0000259" key="2">
    <source>
        <dbReference type="Pfam" id="PF04892"/>
    </source>
</evidence>
<feature type="transmembrane region" description="Helical" evidence="1">
    <location>
        <begin position="37"/>
        <end position="59"/>
    </location>
</feature>
<feature type="transmembrane region" description="Helical" evidence="1">
    <location>
        <begin position="153"/>
        <end position="174"/>
    </location>
</feature>
<evidence type="ECO:0000256" key="1">
    <source>
        <dbReference type="SAM" id="Phobius"/>
    </source>
</evidence>
<feature type="domain" description="VanZ-like" evidence="2">
    <location>
        <begin position="90"/>
        <end position="169"/>
    </location>
</feature>
<evidence type="ECO:0000313" key="4">
    <source>
        <dbReference type="Proteomes" id="UP001603418"/>
    </source>
</evidence>
<sequence>MWQVVLYVSPVSCLAAAVLAVLLCFLAEFIAARRPDVIRVASGFLLTLWVLLVLAATVIPDGPPTGGFDQIYWLPGEGLIYGTDNMGSNEISMIFKQEAANAVMFAPIAILAYYALRNPSRLLVLAGCVAFSCGIELIQWLEQAGRTADVDDLMFNSLGAACGLAAISIASIVIPRKRLRVRA</sequence>
<proteinExistence type="predicted"/>
<gene>
    <name evidence="3" type="ORF">ACF1HC_33675</name>
</gene>
<dbReference type="InterPro" id="IPR053150">
    <property type="entry name" value="Teicoplanin_resist-assoc"/>
</dbReference>
<dbReference type="Pfam" id="PF04892">
    <property type="entry name" value="VanZ"/>
    <property type="match status" value="1"/>
</dbReference>
<dbReference type="Proteomes" id="UP001603418">
    <property type="component" value="Unassembled WGS sequence"/>
</dbReference>
<comment type="caution">
    <text evidence="3">The sequence shown here is derived from an EMBL/GenBank/DDBJ whole genome shotgun (WGS) entry which is preliminary data.</text>
</comment>
<dbReference type="InterPro" id="IPR006976">
    <property type="entry name" value="VanZ-like"/>
</dbReference>
<keyword evidence="1" id="KW-0472">Membrane</keyword>
<feature type="transmembrane region" description="Helical" evidence="1">
    <location>
        <begin position="123"/>
        <end position="141"/>
    </location>
</feature>
<keyword evidence="4" id="KW-1185">Reference proteome</keyword>
<protein>
    <submittedName>
        <fullName evidence="3">VanZ family protein</fullName>
    </submittedName>
</protein>